<dbReference type="NCBIfam" id="TIGR00741">
    <property type="entry name" value="yfiA"/>
    <property type="match status" value="1"/>
</dbReference>
<sequence length="103" mass="11986">MDVQIAYVKIDRSETLTTYIEDKLVKLFKRYDWLIKANVIIKKETAQTHHNAICEIELSVPGPRIFAQSQEKNFEMAVKETISDLDVQLKKRKAQFTNQNISS</sequence>
<comment type="caution">
    <text evidence="1">The sequence shown here is derived from an EMBL/GenBank/DDBJ whole genome shotgun (WGS) entry which is preliminary data.</text>
</comment>
<name>A0ABV9L7D8_9FLAO</name>
<proteinExistence type="predicted"/>
<reference evidence="2" key="1">
    <citation type="journal article" date="2019" name="Int. J. Syst. Evol. Microbiol.">
        <title>The Global Catalogue of Microorganisms (GCM) 10K type strain sequencing project: providing services to taxonomists for standard genome sequencing and annotation.</title>
        <authorList>
            <consortium name="The Broad Institute Genomics Platform"/>
            <consortium name="The Broad Institute Genome Sequencing Center for Infectious Disease"/>
            <person name="Wu L."/>
            <person name="Ma J."/>
        </authorList>
    </citation>
    <scope>NUCLEOTIDE SEQUENCE [LARGE SCALE GENOMIC DNA]</scope>
    <source>
        <strain evidence="2">CGMCC 4.7427</strain>
    </source>
</reference>
<dbReference type="RefSeq" id="WP_380032639.1">
    <property type="nucleotide sequence ID" value="NZ_JBHSHB010000008.1"/>
</dbReference>
<dbReference type="SUPFAM" id="SSF69754">
    <property type="entry name" value="Ribosome binding protein Y (YfiA homologue)"/>
    <property type="match status" value="1"/>
</dbReference>
<dbReference type="InterPro" id="IPR036567">
    <property type="entry name" value="RHF-like"/>
</dbReference>
<evidence type="ECO:0000313" key="1">
    <source>
        <dbReference type="EMBL" id="MFC4689868.1"/>
    </source>
</evidence>
<dbReference type="Proteomes" id="UP001595878">
    <property type="component" value="Unassembled WGS sequence"/>
</dbReference>
<keyword evidence="2" id="KW-1185">Reference proteome</keyword>
<dbReference type="InterPro" id="IPR003489">
    <property type="entry name" value="RHF/RaiA"/>
</dbReference>
<organism evidence="1 2">
    <name type="scientific">Dokdonia genika</name>
    <dbReference type="NCBI Taxonomy" id="308113"/>
    <lineage>
        <taxon>Bacteria</taxon>
        <taxon>Pseudomonadati</taxon>
        <taxon>Bacteroidota</taxon>
        <taxon>Flavobacteriia</taxon>
        <taxon>Flavobacteriales</taxon>
        <taxon>Flavobacteriaceae</taxon>
        <taxon>Dokdonia</taxon>
    </lineage>
</organism>
<dbReference type="Pfam" id="PF02482">
    <property type="entry name" value="Ribosomal_S30AE"/>
    <property type="match status" value="1"/>
</dbReference>
<gene>
    <name evidence="1" type="primary">hpf</name>
    <name evidence="1" type="ORF">ACFO5T_05450</name>
</gene>
<evidence type="ECO:0000313" key="2">
    <source>
        <dbReference type="Proteomes" id="UP001595878"/>
    </source>
</evidence>
<accession>A0ABV9L7D8</accession>
<dbReference type="EMBL" id="JBHSHB010000008">
    <property type="protein sequence ID" value="MFC4689868.1"/>
    <property type="molecule type" value="Genomic_DNA"/>
</dbReference>
<protein>
    <submittedName>
        <fullName evidence="1">Ribosome hibernation-promoting factor, HPF/YfiA family</fullName>
    </submittedName>
</protein>
<dbReference type="Gene3D" id="3.30.160.100">
    <property type="entry name" value="Ribosome hibernation promotion factor-like"/>
    <property type="match status" value="1"/>
</dbReference>